<dbReference type="EMBL" id="JASHIF010000024">
    <property type="protein sequence ID" value="MDI9861926.1"/>
    <property type="molecule type" value="Genomic_DNA"/>
</dbReference>
<feature type="signal peptide" evidence="1">
    <location>
        <begin position="1"/>
        <end position="20"/>
    </location>
</feature>
<name>A0ABT6YFJ8_9BACT</name>
<feature type="chain" id="PRO_5047373741" evidence="1">
    <location>
        <begin position="21"/>
        <end position="211"/>
    </location>
</feature>
<keyword evidence="1" id="KW-0732">Signal</keyword>
<comment type="caution">
    <text evidence="2">The sequence shown here is derived from an EMBL/GenBank/DDBJ whole genome shotgun (WGS) entry which is preliminary data.</text>
</comment>
<organism evidence="2 3">
    <name type="scientific">Flectobacillus roseus</name>
    <dbReference type="NCBI Taxonomy" id="502259"/>
    <lineage>
        <taxon>Bacteria</taxon>
        <taxon>Pseudomonadati</taxon>
        <taxon>Bacteroidota</taxon>
        <taxon>Cytophagia</taxon>
        <taxon>Cytophagales</taxon>
        <taxon>Flectobacillaceae</taxon>
        <taxon>Flectobacillus</taxon>
    </lineage>
</organism>
<protein>
    <submittedName>
        <fullName evidence="2">Uncharacterized protein</fullName>
    </submittedName>
</protein>
<proteinExistence type="predicted"/>
<evidence type="ECO:0000313" key="2">
    <source>
        <dbReference type="EMBL" id="MDI9861926.1"/>
    </source>
</evidence>
<evidence type="ECO:0000256" key="1">
    <source>
        <dbReference type="SAM" id="SignalP"/>
    </source>
</evidence>
<keyword evidence="3" id="KW-1185">Reference proteome</keyword>
<sequence length="211" mass="24412">MKTIAITLVTLFLSLTSSFGQTSKDSLLVFIGEKIEVKYIPEKSSSDTTILGKDTVITVGLKLDNRYRAKYKILQVINGSFRQDTITFTAYDHYGEPAFSKFKTVLLFVSPHKGELYHEKYQYFDLYLTADNKWASPYSRRYTNDYYKDKVTIRPEKISFKEEVSSPISHLSEDERKTLFPKPYFDIKNGNAIAIYGNYVDDLVKLKKQTN</sequence>
<evidence type="ECO:0000313" key="3">
    <source>
        <dbReference type="Proteomes" id="UP001236507"/>
    </source>
</evidence>
<reference evidence="2 3" key="1">
    <citation type="submission" date="2023-05" db="EMBL/GenBank/DDBJ databases">
        <title>Novel species of genus Flectobacillus isolated from stream in China.</title>
        <authorList>
            <person name="Lu H."/>
        </authorList>
    </citation>
    <scope>NUCLEOTIDE SEQUENCE [LARGE SCALE GENOMIC DNA]</scope>
    <source>
        <strain evidence="2 3">KCTC 42575</strain>
    </source>
</reference>
<gene>
    <name evidence="2" type="ORF">QM524_22075</name>
</gene>
<accession>A0ABT6YFJ8</accession>
<dbReference type="Proteomes" id="UP001236507">
    <property type="component" value="Unassembled WGS sequence"/>
</dbReference>
<dbReference type="RefSeq" id="WP_283346261.1">
    <property type="nucleotide sequence ID" value="NZ_JASHIF010000024.1"/>
</dbReference>